<evidence type="ECO:0000256" key="3">
    <source>
        <dbReference type="ARBA" id="ARBA00014856"/>
    </source>
</evidence>
<dbReference type="Gene3D" id="3.60.15.10">
    <property type="entry name" value="Ribonuclease Z/Hydroxyacylglutathione hydrolase-like"/>
    <property type="match status" value="2"/>
</dbReference>
<evidence type="ECO:0000313" key="9">
    <source>
        <dbReference type="WBParaSite" id="PTRK_0001317300.1"/>
    </source>
</evidence>
<dbReference type="Pfam" id="PF00753">
    <property type="entry name" value="Lactamase_B"/>
    <property type="match status" value="1"/>
</dbReference>
<comment type="subcellular location">
    <subcellularLocation>
        <location evidence="1">Cytoplasm</location>
        <location evidence="1">Cytosol</location>
    </subcellularLocation>
</comment>
<proteinExistence type="predicted"/>
<evidence type="ECO:0000256" key="1">
    <source>
        <dbReference type="ARBA" id="ARBA00004514"/>
    </source>
</evidence>
<dbReference type="PANTHER" id="PTHR23200">
    <property type="entry name" value="METALLO-BETA-LACTAMASE DOMAIN-CONTAINING PROTEIN 1"/>
    <property type="match status" value="1"/>
</dbReference>
<feature type="domain" description="Metallo-beta-lactamase" evidence="7">
    <location>
        <begin position="23"/>
        <end position="176"/>
    </location>
</feature>
<sequence>MTTITQIIDGYVREDNSSTTKASGSVILIERFNKILLFDCGDPWNEKELKENLMKKRKLKIEDITDIIISHWHIDHIGNLGIFPDNKLQRNWEQFKDIENVMNIKINSVKECHSNEDVYIIASNNDGTTLISGDIFENENDIWNEENWCCQSKNVIHQKLQRYLLSKNVDFIIPGHGSIFKITDRHKEKLYCDIFKNCDLLKIFTTDDDIKKCYIKGPNYNVVLNNWFFEDQNIYENITHLIITHNHQEYFVNIKKFTNAQIIMDNDISMKDSCFPNDLVSLL</sequence>
<evidence type="ECO:0000256" key="5">
    <source>
        <dbReference type="ARBA" id="ARBA00044690"/>
    </source>
</evidence>
<evidence type="ECO:0000256" key="4">
    <source>
        <dbReference type="ARBA" id="ARBA00032988"/>
    </source>
</evidence>
<dbReference type="SMART" id="SM00849">
    <property type="entry name" value="Lactamase_B"/>
    <property type="match status" value="1"/>
</dbReference>
<dbReference type="Proteomes" id="UP000038045">
    <property type="component" value="Unplaced"/>
</dbReference>
<protein>
    <recommendedName>
        <fullName evidence="3">Metallo-beta-lactamase domain-containing protein 1</fullName>
    </recommendedName>
    <alternativeName>
        <fullName evidence="4">Endoribonuclease MBLAC1</fullName>
    </alternativeName>
</protein>
<keyword evidence="8" id="KW-1185">Reference proteome</keyword>
<accession>A0A0N4ZWV8</accession>
<comment type="catalytic activity">
    <reaction evidence="5">
        <text>a ribonucleotidyl-ribonucleotide-RNA + H2O = a 3'-end ribonucleotide-RNA + a 5'-end 5'-phospho-ribonucleoside-RNA + H(+)</text>
        <dbReference type="Rhea" id="RHEA:68096"/>
        <dbReference type="Rhea" id="RHEA-COMP:15179"/>
        <dbReference type="Rhea" id="RHEA-COMP:17355"/>
        <dbReference type="Rhea" id="RHEA-COMP:17428"/>
        <dbReference type="ChEBI" id="CHEBI:15377"/>
        <dbReference type="ChEBI" id="CHEBI:15378"/>
        <dbReference type="ChEBI" id="CHEBI:74896"/>
        <dbReference type="ChEBI" id="CHEBI:138282"/>
        <dbReference type="ChEBI" id="CHEBI:173118"/>
    </reaction>
    <physiologicalReaction direction="left-to-right" evidence="5">
        <dbReference type="Rhea" id="RHEA:68097"/>
    </physiologicalReaction>
</comment>
<dbReference type="InterPro" id="IPR001279">
    <property type="entry name" value="Metallo-B-lactamas"/>
</dbReference>
<organism evidence="8 9">
    <name type="scientific">Parastrongyloides trichosuri</name>
    <name type="common">Possum-specific nematode worm</name>
    <dbReference type="NCBI Taxonomy" id="131310"/>
    <lineage>
        <taxon>Eukaryota</taxon>
        <taxon>Metazoa</taxon>
        <taxon>Ecdysozoa</taxon>
        <taxon>Nematoda</taxon>
        <taxon>Chromadorea</taxon>
        <taxon>Rhabditida</taxon>
        <taxon>Tylenchina</taxon>
        <taxon>Panagrolaimomorpha</taxon>
        <taxon>Strongyloidoidea</taxon>
        <taxon>Strongyloididae</taxon>
        <taxon>Parastrongyloides</taxon>
    </lineage>
</organism>
<evidence type="ECO:0000259" key="7">
    <source>
        <dbReference type="SMART" id="SM00849"/>
    </source>
</evidence>
<evidence type="ECO:0000256" key="2">
    <source>
        <dbReference type="ARBA" id="ARBA00011738"/>
    </source>
</evidence>
<name>A0A0N4ZWV8_PARTI</name>
<dbReference type="STRING" id="131310.A0A0N4ZWV8"/>
<dbReference type="AlphaFoldDB" id="A0A0N4ZWV8"/>
<dbReference type="GO" id="GO:0005829">
    <property type="term" value="C:cytosol"/>
    <property type="evidence" value="ECO:0007669"/>
    <property type="project" value="UniProtKB-SubCell"/>
</dbReference>
<comment type="subunit">
    <text evidence="2">Homodimer.</text>
</comment>
<evidence type="ECO:0000313" key="8">
    <source>
        <dbReference type="Proteomes" id="UP000038045"/>
    </source>
</evidence>
<evidence type="ECO:0000256" key="6">
    <source>
        <dbReference type="ARBA" id="ARBA00045869"/>
    </source>
</evidence>
<comment type="function">
    <text evidence="6">Endoribonuclease that catalyzes the hydrolysis of histone-coding pre-mRNA 3'-end. Involved in histone pre-mRNA processing during the S-phase of the cell cycle, which is required for entering/progressing through S-phase. Cleaves histone pre-mRNA at a major and a minor cleavage site after the 5'-ACCCA-3' and the 5'-ACCCACA-3' sequence, respectively, and located downstream of the stem-loop. May require the presence of the HDE element located at the histone pre-RNA 3'-end to avoid non-specific cleavage.</text>
</comment>
<dbReference type="WBParaSite" id="PTRK_0001317300.1">
    <property type="protein sequence ID" value="PTRK_0001317300.1"/>
    <property type="gene ID" value="PTRK_0001317300"/>
</dbReference>
<dbReference type="SUPFAM" id="SSF56281">
    <property type="entry name" value="Metallo-hydrolase/oxidoreductase"/>
    <property type="match status" value="1"/>
</dbReference>
<dbReference type="PANTHER" id="PTHR23200:SF48">
    <property type="entry name" value="METALLO-BETA-LACTAMASE DOMAIN-CONTAINING PROTEIN 1"/>
    <property type="match status" value="1"/>
</dbReference>
<dbReference type="InterPro" id="IPR039344">
    <property type="entry name" value="MBLAC1"/>
</dbReference>
<dbReference type="InterPro" id="IPR036866">
    <property type="entry name" value="RibonucZ/Hydroxyglut_hydro"/>
</dbReference>
<reference evidence="9" key="1">
    <citation type="submission" date="2017-02" db="UniProtKB">
        <authorList>
            <consortium name="WormBaseParasite"/>
        </authorList>
    </citation>
    <scope>IDENTIFICATION</scope>
</reference>